<dbReference type="Proteomes" id="UP001206925">
    <property type="component" value="Unassembled WGS sequence"/>
</dbReference>
<proteinExistence type="predicted"/>
<evidence type="ECO:0000256" key="1">
    <source>
        <dbReference type="ARBA" id="ARBA00022723"/>
    </source>
</evidence>
<dbReference type="GO" id="GO:0046872">
    <property type="term" value="F:metal ion binding"/>
    <property type="evidence" value="ECO:0007669"/>
    <property type="project" value="UniProtKB-KW"/>
</dbReference>
<keyword evidence="3" id="KW-0812">Transmembrane</keyword>
<feature type="transmembrane region" description="Helical" evidence="3">
    <location>
        <begin position="109"/>
        <end position="130"/>
    </location>
</feature>
<keyword evidence="1" id="KW-0479">Metal-binding</keyword>
<dbReference type="PANTHER" id="PTHR46819:SF1">
    <property type="entry name" value="EF-HAND CALCIUM-BINDING DOMAIN-CONTAINING PROTEIN 7"/>
    <property type="match status" value="1"/>
</dbReference>
<keyword evidence="3" id="KW-1133">Transmembrane helix</keyword>
<dbReference type="EMBL" id="JAMZMK010008614">
    <property type="protein sequence ID" value="KAI7739501.1"/>
    <property type="molecule type" value="Genomic_DNA"/>
</dbReference>
<comment type="caution">
    <text evidence="4">The sequence shown here is derived from an EMBL/GenBank/DDBJ whole genome shotgun (WGS) entry which is preliminary data.</text>
</comment>
<sequence>SLYYSSDEFSLKGASKLLMEVARKGEDSGYGVPCLLISAKNDLNLYPMAIKDSEMAVKINAPICISAKEKYMNNVFQKIVTTAQKCHLSVPETEHGRNKKRYRQLVNRSLVFASVGAAIAIVALAAYRAYACRKAKSPRQA</sequence>
<keyword evidence="5" id="KW-1185">Reference proteome</keyword>
<feature type="non-terminal residue" evidence="4">
    <location>
        <position position="141"/>
    </location>
</feature>
<dbReference type="Gene3D" id="3.40.50.300">
    <property type="entry name" value="P-loop containing nucleotide triphosphate hydrolases"/>
    <property type="match status" value="1"/>
</dbReference>
<keyword evidence="3" id="KW-0472">Membrane</keyword>
<dbReference type="PANTHER" id="PTHR46819">
    <property type="entry name" value="EF-HAND CALCIUM-BINDING DOMAIN-CONTAINING PROTEIN 7"/>
    <property type="match status" value="1"/>
</dbReference>
<name>A0AAD5CCP1_AMBAR</name>
<evidence type="ECO:0000256" key="2">
    <source>
        <dbReference type="ARBA" id="ARBA00022737"/>
    </source>
</evidence>
<evidence type="ECO:0000256" key="3">
    <source>
        <dbReference type="SAM" id="Phobius"/>
    </source>
</evidence>
<evidence type="ECO:0000313" key="5">
    <source>
        <dbReference type="Proteomes" id="UP001206925"/>
    </source>
</evidence>
<protein>
    <submittedName>
        <fullName evidence="4">Uncharacterized protein</fullName>
    </submittedName>
</protein>
<gene>
    <name evidence="4" type="ORF">M8C21_009548</name>
</gene>
<keyword evidence="2" id="KW-0677">Repeat</keyword>
<organism evidence="4 5">
    <name type="scientific">Ambrosia artemisiifolia</name>
    <name type="common">Common ragweed</name>
    <dbReference type="NCBI Taxonomy" id="4212"/>
    <lineage>
        <taxon>Eukaryota</taxon>
        <taxon>Viridiplantae</taxon>
        <taxon>Streptophyta</taxon>
        <taxon>Embryophyta</taxon>
        <taxon>Tracheophyta</taxon>
        <taxon>Spermatophyta</taxon>
        <taxon>Magnoliopsida</taxon>
        <taxon>eudicotyledons</taxon>
        <taxon>Gunneridae</taxon>
        <taxon>Pentapetalae</taxon>
        <taxon>asterids</taxon>
        <taxon>campanulids</taxon>
        <taxon>Asterales</taxon>
        <taxon>Asteraceae</taxon>
        <taxon>Asteroideae</taxon>
        <taxon>Heliantheae alliance</taxon>
        <taxon>Heliantheae</taxon>
        <taxon>Ambrosia</taxon>
    </lineage>
</organism>
<dbReference type="InterPro" id="IPR027417">
    <property type="entry name" value="P-loop_NTPase"/>
</dbReference>
<reference evidence="4" key="1">
    <citation type="submission" date="2022-06" db="EMBL/GenBank/DDBJ databases">
        <title>Uncovering the hologenomic basis of an extraordinary plant invasion.</title>
        <authorList>
            <person name="Bieker V.C."/>
            <person name="Martin M.D."/>
            <person name="Gilbert T."/>
            <person name="Hodgins K."/>
            <person name="Battlay P."/>
            <person name="Petersen B."/>
            <person name="Wilson J."/>
        </authorList>
    </citation>
    <scope>NUCLEOTIDE SEQUENCE</scope>
    <source>
        <strain evidence="4">AA19_3_7</strain>
        <tissue evidence="4">Leaf</tissue>
    </source>
</reference>
<accession>A0AAD5CCP1</accession>
<evidence type="ECO:0000313" key="4">
    <source>
        <dbReference type="EMBL" id="KAI7739501.1"/>
    </source>
</evidence>
<dbReference type="InterPro" id="IPR052266">
    <property type="entry name" value="Miro-EF-hand_domain"/>
</dbReference>
<dbReference type="AlphaFoldDB" id="A0AAD5CCP1"/>